<gene>
    <name evidence="11" type="primary">Nemp2</name>
    <name evidence="11" type="ORF">GTO96_0020083</name>
</gene>
<comment type="caution">
    <text evidence="11">The sequence shown here is derived from an EMBL/GenBank/DDBJ whole genome shotgun (WGS) entry which is preliminary data.</text>
</comment>
<dbReference type="AlphaFoldDB" id="A0A8X7X0N7"/>
<evidence type="ECO:0000256" key="8">
    <source>
        <dbReference type="SAM" id="MobiDB-lite"/>
    </source>
</evidence>
<evidence type="ECO:0000256" key="4">
    <source>
        <dbReference type="ARBA" id="ARBA00022729"/>
    </source>
</evidence>
<evidence type="ECO:0000256" key="3">
    <source>
        <dbReference type="ARBA" id="ARBA00022692"/>
    </source>
</evidence>
<feature type="transmembrane region" description="Helical" evidence="9">
    <location>
        <begin position="236"/>
        <end position="255"/>
    </location>
</feature>
<evidence type="ECO:0000256" key="2">
    <source>
        <dbReference type="ARBA" id="ARBA00005748"/>
    </source>
</evidence>
<reference evidence="11 12" key="1">
    <citation type="journal article" date="2021" name="Cell">
        <title>Tracing the genetic footprints of vertebrate landing in non-teleost ray-finned fishes.</title>
        <authorList>
            <person name="Bi X."/>
            <person name="Wang K."/>
            <person name="Yang L."/>
            <person name="Pan H."/>
            <person name="Jiang H."/>
            <person name="Wei Q."/>
            <person name="Fang M."/>
            <person name="Yu H."/>
            <person name="Zhu C."/>
            <person name="Cai Y."/>
            <person name="He Y."/>
            <person name="Gan X."/>
            <person name="Zeng H."/>
            <person name="Yu D."/>
            <person name="Zhu Y."/>
            <person name="Jiang H."/>
            <person name="Qiu Q."/>
            <person name="Yang H."/>
            <person name="Zhang Y.E."/>
            <person name="Wang W."/>
            <person name="Zhu M."/>
            <person name="He S."/>
            <person name="Zhang G."/>
        </authorList>
    </citation>
    <scope>NUCLEOTIDE SEQUENCE [LARGE SCALE GENOMIC DNA]</scope>
    <source>
        <strain evidence="11">Bchr_013</strain>
    </source>
</reference>
<feature type="non-terminal residue" evidence="11">
    <location>
        <position position="451"/>
    </location>
</feature>
<keyword evidence="5 9" id="KW-1133">Transmembrane helix</keyword>
<keyword evidence="12" id="KW-1185">Reference proteome</keyword>
<organism evidence="11 12">
    <name type="scientific">Polypterus senegalus</name>
    <name type="common">Senegal bichir</name>
    <dbReference type="NCBI Taxonomy" id="55291"/>
    <lineage>
        <taxon>Eukaryota</taxon>
        <taxon>Metazoa</taxon>
        <taxon>Chordata</taxon>
        <taxon>Craniata</taxon>
        <taxon>Vertebrata</taxon>
        <taxon>Euteleostomi</taxon>
        <taxon>Actinopterygii</taxon>
        <taxon>Polypteriformes</taxon>
        <taxon>Polypteridae</taxon>
        <taxon>Polypterus</taxon>
    </lineage>
</organism>
<dbReference type="EMBL" id="JAATIS010005477">
    <property type="protein sequence ID" value="KAG2459036.1"/>
    <property type="molecule type" value="Genomic_DNA"/>
</dbReference>
<dbReference type="GeneID" id="120531967"/>
<evidence type="ECO:0000256" key="6">
    <source>
        <dbReference type="ARBA" id="ARBA00023136"/>
    </source>
</evidence>
<feature type="signal peptide" evidence="10">
    <location>
        <begin position="1"/>
        <end position="25"/>
    </location>
</feature>
<dbReference type="InterPro" id="IPR019358">
    <property type="entry name" value="NEMP_fam"/>
</dbReference>
<evidence type="ECO:0000256" key="5">
    <source>
        <dbReference type="ARBA" id="ARBA00022989"/>
    </source>
</evidence>
<feature type="transmembrane region" description="Helical" evidence="9">
    <location>
        <begin position="292"/>
        <end position="310"/>
    </location>
</feature>
<evidence type="ECO:0000313" key="11">
    <source>
        <dbReference type="EMBL" id="KAG2459036.1"/>
    </source>
</evidence>
<feature type="transmembrane region" description="Helical" evidence="9">
    <location>
        <begin position="204"/>
        <end position="224"/>
    </location>
</feature>
<comment type="similarity">
    <text evidence="2">Belongs to the NEMP family.</text>
</comment>
<keyword evidence="6 9" id="KW-0472">Membrane</keyword>
<protein>
    <submittedName>
        <fullName evidence="11">NEMP2 protein</fullName>
    </submittedName>
</protein>
<keyword evidence="4 10" id="KW-0732">Signal</keyword>
<sequence length="451" mass="49930">MVVVAVRWAAAGLMLWVAATSSVSGYPVTGCTDLRVNKPVAESGEKCFCLDSAPPGWADLWSTFQVTAQSNEDDNLKILLPVEDADCRYPETFAVFVQCIRWHYLPPPRPNHTVSRSVAFIDEPACFKVLPFKLRSSYTVLIHGRKLDVSHFATFAAGVFLLFRAGDLCRSAALCYLTGICLGVLSPAAFLLLVFRSRIPARGLLVLLLFLSSCASYLVVQQIVSRWDAIQTTYRKYMTVYLLCSGLLSLAVCYARGPISSPQVLNGLTWALRSVAVALLYCGFTHPTAGNAIVLSALVIAVLPLACRTFKSALTQRKPSKAHFRFLSEEEYREQGVAETRAALQGLREHSRSPPFPMWEVVHRLQSPKRFAAFVRGAPHVTPEERQAYDQHYGAGGAYYEPLIPRSENGMTSAALQGGRGDEDDDDDMEYSEPQALMPAKEEEEEEEDLF</sequence>
<keyword evidence="7" id="KW-0539">Nucleus</keyword>
<feature type="chain" id="PRO_5036505485" evidence="10">
    <location>
        <begin position="26"/>
        <end position="451"/>
    </location>
</feature>
<dbReference type="Pfam" id="PF10225">
    <property type="entry name" value="NEMP"/>
    <property type="match status" value="1"/>
</dbReference>
<feature type="non-terminal residue" evidence="11">
    <location>
        <position position="1"/>
    </location>
</feature>
<feature type="transmembrane region" description="Helical" evidence="9">
    <location>
        <begin position="176"/>
        <end position="195"/>
    </location>
</feature>
<evidence type="ECO:0000313" key="12">
    <source>
        <dbReference type="Proteomes" id="UP000886611"/>
    </source>
</evidence>
<evidence type="ECO:0000256" key="9">
    <source>
        <dbReference type="SAM" id="Phobius"/>
    </source>
</evidence>
<feature type="compositionally biased region" description="Acidic residues" evidence="8">
    <location>
        <begin position="422"/>
        <end position="431"/>
    </location>
</feature>
<dbReference type="PANTHER" id="PTHR13598">
    <property type="entry name" value="AT07567P-RELATED"/>
    <property type="match status" value="1"/>
</dbReference>
<evidence type="ECO:0000256" key="10">
    <source>
        <dbReference type="SAM" id="SignalP"/>
    </source>
</evidence>
<dbReference type="OrthoDB" id="509138at2759"/>
<comment type="subcellular location">
    <subcellularLocation>
        <location evidence="1">Nucleus inner membrane</location>
        <topology evidence="1">Multi-pass membrane protein</topology>
        <orientation evidence="1">Nucleoplasmic side</orientation>
    </subcellularLocation>
</comment>
<dbReference type="PANTHER" id="PTHR13598:SF5">
    <property type="entry name" value="NUCLEAR ENVELOPE INTEGRAL MEMBRANE PROTEIN 2"/>
    <property type="match status" value="1"/>
</dbReference>
<accession>A0A8X7X0N7</accession>
<dbReference type="Proteomes" id="UP000886611">
    <property type="component" value="Unassembled WGS sequence"/>
</dbReference>
<proteinExistence type="inferred from homology"/>
<evidence type="ECO:0000256" key="1">
    <source>
        <dbReference type="ARBA" id="ARBA00004575"/>
    </source>
</evidence>
<name>A0A8X7X0N7_POLSE</name>
<evidence type="ECO:0000256" key="7">
    <source>
        <dbReference type="ARBA" id="ARBA00023242"/>
    </source>
</evidence>
<dbReference type="RefSeq" id="XP_039613827.1">
    <property type="nucleotide sequence ID" value="XM_039757893.1"/>
</dbReference>
<dbReference type="GO" id="GO:0005637">
    <property type="term" value="C:nuclear inner membrane"/>
    <property type="evidence" value="ECO:0007669"/>
    <property type="project" value="UniProtKB-SubCell"/>
</dbReference>
<feature type="region of interest" description="Disordered" evidence="8">
    <location>
        <begin position="410"/>
        <end position="451"/>
    </location>
</feature>
<keyword evidence="3 9" id="KW-0812">Transmembrane</keyword>
<feature type="compositionally biased region" description="Acidic residues" evidence="8">
    <location>
        <begin position="442"/>
        <end position="451"/>
    </location>
</feature>